<keyword evidence="2" id="KW-1185">Reference proteome</keyword>
<evidence type="ECO:0000313" key="2">
    <source>
        <dbReference type="Proteomes" id="UP000680866"/>
    </source>
</evidence>
<evidence type="ECO:0008006" key="3">
    <source>
        <dbReference type="Google" id="ProtNLM"/>
    </source>
</evidence>
<dbReference type="InterPro" id="IPR006764">
    <property type="entry name" value="SAM_dep_MeTrfase_SAV2177_type"/>
</dbReference>
<dbReference type="InterPro" id="IPR029063">
    <property type="entry name" value="SAM-dependent_MTases_sf"/>
</dbReference>
<dbReference type="SUPFAM" id="SSF53335">
    <property type="entry name" value="S-adenosyl-L-methionine-dependent methyltransferases"/>
    <property type="match status" value="1"/>
</dbReference>
<sequence length="280" mass="29127">MAARTAVDRRPVARVATDGGVAMSDLSPAEAAVDPAAAPQVPSTARMIDHWLGGTDHFPVDVAAARAFEGAYGPCADIFRSLRGFLGRTVRHLGAAGIDSFLVFGAGVPTRGNVHEVAPAASVLYTDIDPVTIALGQRILAGADRAAYAYGDATDLSTIDPALLARYVPAWGRAPVGVVFLGLAAFLDDAALARTLDELYAAVPAGSRLAFDFDGLELAGHPEALALMGEGFHMRDPAAFPALLGRWRPTADGISPVARWRPDGPPEDVPDAFHGGVAVK</sequence>
<dbReference type="KEGG" id="pry:Prubr_59510"/>
<proteinExistence type="predicted"/>
<protein>
    <recommendedName>
        <fullName evidence="3">S-adenosyl methyltransferase</fullName>
    </recommendedName>
</protein>
<dbReference type="Gene3D" id="3.40.50.150">
    <property type="entry name" value="Vaccinia Virus protein VP39"/>
    <property type="match status" value="1"/>
</dbReference>
<evidence type="ECO:0000313" key="1">
    <source>
        <dbReference type="EMBL" id="BCJ68930.1"/>
    </source>
</evidence>
<reference evidence="1" key="1">
    <citation type="submission" date="2020-08" db="EMBL/GenBank/DDBJ databases">
        <title>Whole genome shotgun sequence of Polymorphospora rubra NBRC 101157.</title>
        <authorList>
            <person name="Komaki H."/>
            <person name="Tamura T."/>
        </authorList>
    </citation>
    <scope>NUCLEOTIDE SEQUENCE</scope>
    <source>
        <strain evidence="1">NBRC 101157</strain>
    </source>
</reference>
<dbReference type="AlphaFoldDB" id="A0A810N7E1"/>
<organism evidence="1 2">
    <name type="scientific">Polymorphospora rubra</name>
    <dbReference type="NCBI Taxonomy" id="338584"/>
    <lineage>
        <taxon>Bacteria</taxon>
        <taxon>Bacillati</taxon>
        <taxon>Actinomycetota</taxon>
        <taxon>Actinomycetes</taxon>
        <taxon>Micromonosporales</taxon>
        <taxon>Micromonosporaceae</taxon>
        <taxon>Polymorphospora</taxon>
    </lineage>
</organism>
<gene>
    <name evidence="1" type="ORF">Prubr_59510</name>
</gene>
<dbReference type="EMBL" id="AP023359">
    <property type="protein sequence ID" value="BCJ68930.1"/>
    <property type="molecule type" value="Genomic_DNA"/>
</dbReference>
<dbReference type="Proteomes" id="UP000680866">
    <property type="component" value="Chromosome"/>
</dbReference>
<name>A0A810N7E1_9ACTN</name>
<accession>A0A810N7E1</accession>
<dbReference type="Pfam" id="PF04672">
    <property type="entry name" value="Methyltransf_19"/>
    <property type="match status" value="1"/>
</dbReference>